<sequence>MNIDTRAEFAATPDKVFAMLTDKSFQEQVCEQSHATNHDVIVDGNNIKTSRDLPAPDAARPFTGATLTVVEDVTWADAGDDGSRTATVNLRVPGQPVTFNGRYQLSAGGAGSTLAFAGELKVNVPLLGKKLEEAAAPAVLAGFVTQEKVGADWLAG</sequence>
<comment type="caution">
    <text evidence="1">The sequence shown here is derived from an EMBL/GenBank/DDBJ whole genome shotgun (WGS) entry which is preliminary data.</text>
</comment>
<dbReference type="InterPro" id="IPR019639">
    <property type="entry name" value="DUF2505"/>
</dbReference>
<evidence type="ECO:0000313" key="2">
    <source>
        <dbReference type="Proteomes" id="UP000613840"/>
    </source>
</evidence>
<reference evidence="1" key="2">
    <citation type="submission" date="2020-09" db="EMBL/GenBank/DDBJ databases">
        <authorList>
            <person name="Sun Q."/>
            <person name="Zhou Y."/>
        </authorList>
    </citation>
    <scope>NUCLEOTIDE SEQUENCE</scope>
    <source>
        <strain evidence="1">CGMCC 4.7306</strain>
    </source>
</reference>
<protein>
    <recommendedName>
        <fullName evidence="3">DUF2505 domain-containing protein</fullName>
    </recommendedName>
</protein>
<reference evidence="1" key="1">
    <citation type="journal article" date="2014" name="Int. J. Syst. Evol. Microbiol.">
        <title>Complete genome sequence of Corynebacterium casei LMG S-19264T (=DSM 44701T), isolated from a smear-ripened cheese.</title>
        <authorList>
            <consortium name="US DOE Joint Genome Institute (JGI-PGF)"/>
            <person name="Walter F."/>
            <person name="Albersmeier A."/>
            <person name="Kalinowski J."/>
            <person name="Ruckert C."/>
        </authorList>
    </citation>
    <scope>NUCLEOTIDE SEQUENCE</scope>
    <source>
        <strain evidence="1">CGMCC 4.7306</strain>
    </source>
</reference>
<dbReference type="Pfam" id="PF10698">
    <property type="entry name" value="DUF2505"/>
    <property type="match status" value="1"/>
</dbReference>
<keyword evidence="2" id="KW-1185">Reference proteome</keyword>
<dbReference type="EMBL" id="BMMZ01000006">
    <property type="protein sequence ID" value="GGL66495.1"/>
    <property type="molecule type" value="Genomic_DNA"/>
</dbReference>
<name>A0A917W4B3_9ACTN</name>
<dbReference type="RefSeq" id="WP_188895833.1">
    <property type="nucleotide sequence ID" value="NZ_BMMZ01000006.1"/>
</dbReference>
<dbReference type="Proteomes" id="UP000613840">
    <property type="component" value="Unassembled WGS sequence"/>
</dbReference>
<proteinExistence type="predicted"/>
<gene>
    <name evidence="1" type="ORF">GCM10011575_26280</name>
</gene>
<evidence type="ECO:0008006" key="3">
    <source>
        <dbReference type="Google" id="ProtNLM"/>
    </source>
</evidence>
<accession>A0A917W4B3</accession>
<evidence type="ECO:0000313" key="1">
    <source>
        <dbReference type="EMBL" id="GGL66495.1"/>
    </source>
</evidence>
<organism evidence="1 2">
    <name type="scientific">Microlunatus endophyticus</name>
    <dbReference type="NCBI Taxonomy" id="1716077"/>
    <lineage>
        <taxon>Bacteria</taxon>
        <taxon>Bacillati</taxon>
        <taxon>Actinomycetota</taxon>
        <taxon>Actinomycetes</taxon>
        <taxon>Propionibacteriales</taxon>
        <taxon>Propionibacteriaceae</taxon>
        <taxon>Microlunatus</taxon>
    </lineage>
</organism>
<dbReference type="AlphaFoldDB" id="A0A917W4B3"/>